<keyword evidence="6" id="KW-1185">Reference proteome</keyword>
<dbReference type="InterPro" id="IPR041698">
    <property type="entry name" value="Methyltransf_25"/>
</dbReference>
<dbReference type="Pfam" id="PF13649">
    <property type="entry name" value="Methyltransf_25"/>
    <property type="match status" value="1"/>
</dbReference>
<organism evidence="5 6">
    <name type="scientific">Rhodanobacter soli</name>
    <dbReference type="NCBI Taxonomy" id="590609"/>
    <lineage>
        <taxon>Bacteria</taxon>
        <taxon>Pseudomonadati</taxon>
        <taxon>Pseudomonadota</taxon>
        <taxon>Gammaproteobacteria</taxon>
        <taxon>Lysobacterales</taxon>
        <taxon>Rhodanobacteraceae</taxon>
        <taxon>Rhodanobacter</taxon>
    </lineage>
</organism>
<dbReference type="InterPro" id="IPR029063">
    <property type="entry name" value="SAM-dependent_MTases_sf"/>
</dbReference>
<dbReference type="EMBL" id="JBEPSD010000003">
    <property type="protein sequence ID" value="MET4570825.1"/>
    <property type="molecule type" value="Genomic_DNA"/>
</dbReference>
<dbReference type="CDD" id="cd02440">
    <property type="entry name" value="AdoMet_MTases"/>
    <property type="match status" value="1"/>
</dbReference>
<dbReference type="GO" id="GO:0008168">
    <property type="term" value="F:methyltransferase activity"/>
    <property type="evidence" value="ECO:0007669"/>
    <property type="project" value="UniProtKB-KW"/>
</dbReference>
<evidence type="ECO:0000256" key="2">
    <source>
        <dbReference type="ARBA" id="ARBA00022679"/>
    </source>
</evidence>
<dbReference type="GO" id="GO:0032259">
    <property type="term" value="P:methylation"/>
    <property type="evidence" value="ECO:0007669"/>
    <property type="project" value="UniProtKB-KW"/>
</dbReference>
<sequence length="233" mass="26185">MNWSPDEHYQSRKVASEYDRKRFASVPGRVFNHLEKRTIVKCFARVPKGQTIADAPCGTGRLAEPLLAAGYRVHGLDISDEMLEIARQRLRGFPGRFACEVVDVKASRPHEPLYDAALCARVLMHFPLDQQVEFLTGVARLSRSIVVINHSLDSGYQRFRRRVKHWLGNQASANYPVSNADIRVLLQQSGLREVQRYRLASLVSEAIYIVAERITPAAESARARQSQSAAAVS</sequence>
<comment type="caution">
    <text evidence="5">The sequence shown here is derived from an EMBL/GenBank/DDBJ whole genome shotgun (WGS) entry which is preliminary data.</text>
</comment>
<dbReference type="SUPFAM" id="SSF53335">
    <property type="entry name" value="S-adenosyl-L-methionine-dependent methyltransferases"/>
    <property type="match status" value="1"/>
</dbReference>
<dbReference type="Proteomes" id="UP001549251">
    <property type="component" value="Unassembled WGS sequence"/>
</dbReference>
<evidence type="ECO:0000256" key="1">
    <source>
        <dbReference type="ARBA" id="ARBA00022603"/>
    </source>
</evidence>
<keyword evidence="2" id="KW-0808">Transferase</keyword>
<name>A0ABV2Q0K0_9GAMM</name>
<reference evidence="5 6" key="1">
    <citation type="submission" date="2024-06" db="EMBL/GenBank/DDBJ databases">
        <title>Sorghum-associated microbial communities from plants grown in Nebraska, USA.</title>
        <authorList>
            <person name="Schachtman D."/>
        </authorList>
    </citation>
    <scope>NUCLEOTIDE SEQUENCE [LARGE SCALE GENOMIC DNA]</scope>
    <source>
        <strain evidence="5 6">1757</strain>
    </source>
</reference>
<protein>
    <submittedName>
        <fullName evidence="5">2-polyprenyl-3-methyl-5-hydroxy-6-metoxy-1, 4-benzoquinol methylase</fullName>
    </submittedName>
</protein>
<keyword evidence="1 5" id="KW-0489">Methyltransferase</keyword>
<dbReference type="Gene3D" id="3.40.50.150">
    <property type="entry name" value="Vaccinia Virus protein VP39"/>
    <property type="match status" value="1"/>
</dbReference>
<evidence type="ECO:0000256" key="3">
    <source>
        <dbReference type="ARBA" id="ARBA00022691"/>
    </source>
</evidence>
<proteinExistence type="predicted"/>
<accession>A0ABV2Q0K0</accession>
<dbReference type="PANTHER" id="PTHR43464:SF19">
    <property type="entry name" value="UBIQUINONE BIOSYNTHESIS O-METHYLTRANSFERASE, MITOCHONDRIAL"/>
    <property type="match status" value="1"/>
</dbReference>
<dbReference type="RefSeq" id="WP_354552428.1">
    <property type="nucleotide sequence ID" value="NZ_JBEPSD010000003.1"/>
</dbReference>
<dbReference type="PANTHER" id="PTHR43464">
    <property type="entry name" value="METHYLTRANSFERASE"/>
    <property type="match status" value="1"/>
</dbReference>
<gene>
    <name evidence="5" type="ORF">ABIE04_003204</name>
</gene>
<evidence type="ECO:0000313" key="6">
    <source>
        <dbReference type="Proteomes" id="UP001549251"/>
    </source>
</evidence>
<evidence type="ECO:0000313" key="5">
    <source>
        <dbReference type="EMBL" id="MET4570825.1"/>
    </source>
</evidence>
<feature type="domain" description="Methyltransferase" evidence="4">
    <location>
        <begin position="52"/>
        <end position="141"/>
    </location>
</feature>
<evidence type="ECO:0000259" key="4">
    <source>
        <dbReference type="Pfam" id="PF13649"/>
    </source>
</evidence>
<keyword evidence="3" id="KW-0949">S-adenosyl-L-methionine</keyword>